<proteinExistence type="predicted"/>
<keyword evidence="1" id="KW-0547">Nucleotide-binding</keyword>
<protein>
    <recommendedName>
        <fullName evidence="4">G domain-containing protein</fullName>
    </recommendedName>
</protein>
<feature type="region of interest" description="Disordered" evidence="3">
    <location>
        <begin position="409"/>
        <end position="471"/>
    </location>
</feature>
<dbReference type="InterPro" id="IPR050755">
    <property type="entry name" value="TRAFAC_YlqF/YawG_RiboMat"/>
</dbReference>
<feature type="non-terminal residue" evidence="5">
    <location>
        <position position="1"/>
    </location>
</feature>
<dbReference type="InterPro" id="IPR006073">
    <property type="entry name" value="GTP-bd"/>
</dbReference>
<evidence type="ECO:0000256" key="1">
    <source>
        <dbReference type="ARBA" id="ARBA00022741"/>
    </source>
</evidence>
<feature type="compositionally biased region" description="Polar residues" evidence="3">
    <location>
        <begin position="281"/>
        <end position="299"/>
    </location>
</feature>
<dbReference type="OrthoDB" id="444945at2759"/>
<dbReference type="EMBL" id="CAJHNH020002702">
    <property type="protein sequence ID" value="CAG5127490.1"/>
    <property type="molecule type" value="Genomic_DNA"/>
</dbReference>
<reference evidence="5" key="1">
    <citation type="submission" date="2021-04" db="EMBL/GenBank/DDBJ databases">
        <authorList>
            <consortium name="Molecular Ecology Group"/>
        </authorList>
    </citation>
    <scope>NUCLEOTIDE SEQUENCE</scope>
</reference>
<dbReference type="Gene3D" id="3.40.50.300">
    <property type="entry name" value="P-loop containing nucleotide triphosphate hydrolases"/>
    <property type="match status" value="1"/>
</dbReference>
<dbReference type="InterPro" id="IPR027417">
    <property type="entry name" value="P-loop_NTPase"/>
</dbReference>
<dbReference type="SUPFAM" id="SSF52540">
    <property type="entry name" value="P-loop containing nucleoside triphosphate hydrolases"/>
    <property type="match status" value="1"/>
</dbReference>
<feature type="compositionally biased region" description="Basic and acidic residues" evidence="3">
    <location>
        <begin position="446"/>
        <end position="464"/>
    </location>
</feature>
<name>A0A8S3ZII6_9EUPU</name>
<dbReference type="Gene3D" id="1.10.1580.10">
    <property type="match status" value="1"/>
</dbReference>
<dbReference type="GO" id="GO:0005525">
    <property type="term" value="F:GTP binding"/>
    <property type="evidence" value="ECO:0007669"/>
    <property type="project" value="UniProtKB-KW"/>
</dbReference>
<organism evidence="5 6">
    <name type="scientific">Candidula unifasciata</name>
    <dbReference type="NCBI Taxonomy" id="100452"/>
    <lineage>
        <taxon>Eukaryota</taxon>
        <taxon>Metazoa</taxon>
        <taxon>Spiralia</taxon>
        <taxon>Lophotrochozoa</taxon>
        <taxon>Mollusca</taxon>
        <taxon>Gastropoda</taxon>
        <taxon>Heterobranchia</taxon>
        <taxon>Euthyneura</taxon>
        <taxon>Panpulmonata</taxon>
        <taxon>Eupulmonata</taxon>
        <taxon>Stylommatophora</taxon>
        <taxon>Helicina</taxon>
        <taxon>Helicoidea</taxon>
        <taxon>Geomitridae</taxon>
        <taxon>Candidula</taxon>
    </lineage>
</organism>
<dbReference type="Pfam" id="PF01926">
    <property type="entry name" value="MMR_HSR1"/>
    <property type="match status" value="1"/>
</dbReference>
<accession>A0A8S3ZII6</accession>
<evidence type="ECO:0000313" key="5">
    <source>
        <dbReference type="EMBL" id="CAG5127490.1"/>
    </source>
</evidence>
<dbReference type="AlphaFoldDB" id="A0A8S3ZII6"/>
<dbReference type="Proteomes" id="UP000678393">
    <property type="component" value="Unassembled WGS sequence"/>
</dbReference>
<feature type="region of interest" description="Disordered" evidence="3">
    <location>
        <begin position="230"/>
        <end position="249"/>
    </location>
</feature>
<comment type="caution">
    <text evidence="5">The sequence shown here is derived from an EMBL/GenBank/DDBJ whole genome shotgun (WGS) entry which is preliminary data.</text>
</comment>
<dbReference type="InterPro" id="IPR023179">
    <property type="entry name" value="GTP-bd_ortho_bundle_sf"/>
</dbReference>
<feature type="compositionally biased region" description="Basic and acidic residues" evidence="3">
    <location>
        <begin position="262"/>
        <end position="272"/>
    </location>
</feature>
<keyword evidence="6" id="KW-1185">Reference proteome</keyword>
<evidence type="ECO:0000256" key="3">
    <source>
        <dbReference type="SAM" id="MobiDB-lite"/>
    </source>
</evidence>
<sequence>KKWVAVLSREHPTLAFRASITNCFGKGDLISLLRQFGKLHKDKKQISIGLIGYPNVGKSSIINALKSKKVCNVAPIPGETKVWQYVTLMSNIFLIDCPGIVYPVGATPVDMVLKGVVRVEKVNQPEDYVQAVLDRVKKEYVHKTYGVENWESPEDFLEQVARKCGRLLRGGEADISTVAKNVLNDYQRGKIPYFVRPPESEKLGYLGKKIAQVKQNLKDINAQRIERQLKKKSVEDGESGTVDKATTVKKETQPNFIELASDDVKSSESKNVKDKKKPTVAKTQNKTVNVSNSPTTPATGSPALSRKRKLMPADTENSPSQTSKQEKRSAGSIVATASGAMIVSDLETTPTVTSCFKKSEGNVHHHTLLNHDLVCVQASHLTPPFGNISLNICLPFIYNLGAFVANQKGAASGSSAKRRQKTREQDAEIDGESPRLTGLAKRRVQRREIMGMNKKNDFYKEKDIKNRRKHR</sequence>
<feature type="region of interest" description="Disordered" evidence="3">
    <location>
        <begin position="259"/>
        <end position="330"/>
    </location>
</feature>
<evidence type="ECO:0000259" key="4">
    <source>
        <dbReference type="Pfam" id="PF01926"/>
    </source>
</evidence>
<dbReference type="PANTHER" id="PTHR11089:SF9">
    <property type="entry name" value="NUCLEOLAR GTP-BINDING PROTEIN 2"/>
    <property type="match status" value="1"/>
</dbReference>
<dbReference type="FunFam" id="1.10.1580.10:FF:000001">
    <property type="entry name" value="Nucleolar GTP-binding protein 2"/>
    <property type="match status" value="1"/>
</dbReference>
<evidence type="ECO:0000256" key="2">
    <source>
        <dbReference type="ARBA" id="ARBA00023134"/>
    </source>
</evidence>
<dbReference type="PANTHER" id="PTHR11089">
    <property type="entry name" value="GTP-BINDING PROTEIN-RELATED"/>
    <property type="match status" value="1"/>
</dbReference>
<feature type="domain" description="G" evidence="4">
    <location>
        <begin position="48"/>
        <end position="137"/>
    </location>
</feature>
<keyword evidence="2" id="KW-0342">GTP-binding</keyword>
<gene>
    <name evidence="5" type="ORF">CUNI_LOCUS13048</name>
</gene>
<evidence type="ECO:0000313" key="6">
    <source>
        <dbReference type="Proteomes" id="UP000678393"/>
    </source>
</evidence>
<dbReference type="GO" id="GO:0005730">
    <property type="term" value="C:nucleolus"/>
    <property type="evidence" value="ECO:0007669"/>
    <property type="project" value="TreeGrafter"/>
</dbReference>